<dbReference type="STRING" id="515622.bpr_I1798"/>
<feature type="transmembrane region" description="Helical" evidence="1">
    <location>
        <begin position="197"/>
        <end position="217"/>
    </location>
</feature>
<feature type="transmembrane region" description="Helical" evidence="1">
    <location>
        <begin position="61"/>
        <end position="86"/>
    </location>
</feature>
<evidence type="ECO:0000313" key="3">
    <source>
        <dbReference type="Proteomes" id="UP000001299"/>
    </source>
</evidence>
<feature type="transmembrane region" description="Helical" evidence="1">
    <location>
        <begin position="173"/>
        <end position="191"/>
    </location>
</feature>
<reference evidence="2 3" key="1">
    <citation type="journal article" date="2010" name="PLoS ONE">
        <title>The glycobiome of the rumen bacterium Butyrivibrio proteoclasticus B316(T) highlights adaptation to a polysaccharide-rich environment.</title>
        <authorList>
            <person name="Kelly W.J."/>
            <person name="Leahy S.C."/>
            <person name="Altermann E."/>
            <person name="Yeoman C.J."/>
            <person name="Dunne J.C."/>
            <person name="Kong Z."/>
            <person name="Pacheco D.M."/>
            <person name="Li D."/>
            <person name="Noel S.J."/>
            <person name="Moon C.D."/>
            <person name="Cookson A.L."/>
            <person name="Attwood G.T."/>
        </authorList>
    </citation>
    <scope>NUCLEOTIDE SEQUENCE [LARGE SCALE GENOMIC DNA]</scope>
    <source>
        <strain evidence="3">ATCC 51982 / DSM 14932 / B316</strain>
    </source>
</reference>
<keyword evidence="1" id="KW-0472">Membrane</keyword>
<proteinExistence type="predicted"/>
<organism evidence="2 3">
    <name type="scientific">Butyrivibrio proteoclasticus (strain ATCC 51982 / DSM 14932 / B316)</name>
    <name type="common">Clostridium proteoclasticum</name>
    <dbReference type="NCBI Taxonomy" id="515622"/>
    <lineage>
        <taxon>Bacteria</taxon>
        <taxon>Bacillati</taxon>
        <taxon>Bacillota</taxon>
        <taxon>Clostridia</taxon>
        <taxon>Lachnospirales</taxon>
        <taxon>Lachnospiraceae</taxon>
        <taxon>Butyrivibrio</taxon>
    </lineage>
</organism>
<evidence type="ECO:0000256" key="1">
    <source>
        <dbReference type="SAM" id="Phobius"/>
    </source>
</evidence>
<keyword evidence="1" id="KW-0812">Transmembrane</keyword>
<keyword evidence="3" id="KW-1185">Reference proteome</keyword>
<dbReference type="KEGG" id="bpb:bpr_I1798"/>
<gene>
    <name evidence="2" type="ordered locus">bpr_I1798</name>
</gene>
<protein>
    <submittedName>
        <fullName evidence="2">PAP2 family protein</fullName>
    </submittedName>
</protein>
<name>E0RVB5_BUTPB</name>
<dbReference type="eggNOG" id="COG0671">
    <property type="taxonomic scope" value="Bacteria"/>
</dbReference>
<evidence type="ECO:0000313" key="2">
    <source>
        <dbReference type="EMBL" id="ADL34534.1"/>
    </source>
</evidence>
<keyword evidence="1" id="KW-1133">Transmembrane helix</keyword>
<dbReference type="RefSeq" id="WP_013281188.1">
    <property type="nucleotide sequence ID" value="NC_014387.1"/>
</dbReference>
<dbReference type="Proteomes" id="UP000001299">
    <property type="component" value="Chromosome 1"/>
</dbReference>
<dbReference type="AlphaFoldDB" id="E0RVB5"/>
<sequence length="236" mass="28064">MKKFYEDWTGRKLCKETRNDLLKLAVPILIYAPIYLSWFIYIEKHKFSHYAVIHTVVDDYIPFVEAFIIPYFMWFAYVSLTLLFFMFSFDVEDYYKNFFFLATGMTIFLVISTLFPNMHNLRPAVMPRDNIFTHLVQFIYSSDTSTNLWPSIHVYNSIGTMIAVHHSKRFNKAGVVIMDVIGWLIILSTLFVKQHSFYDVTTAFIMAIIFYIVFYHTSLLENFCIRQEEKVAVRYN</sequence>
<dbReference type="HOGENOM" id="CLU_102949_0_0_9"/>
<feature type="transmembrane region" description="Helical" evidence="1">
    <location>
        <begin position="21"/>
        <end position="41"/>
    </location>
</feature>
<accession>E0RVB5</accession>
<feature type="transmembrane region" description="Helical" evidence="1">
    <location>
        <begin position="98"/>
        <end position="118"/>
    </location>
</feature>
<dbReference type="EMBL" id="CP001810">
    <property type="protein sequence ID" value="ADL34534.1"/>
    <property type="molecule type" value="Genomic_DNA"/>
</dbReference>